<reference evidence="1 2" key="1">
    <citation type="submission" date="2006-06" db="EMBL/GenBank/DDBJ databases">
        <authorList>
            <person name="Moran M.A."/>
            <person name="Ferriera S."/>
            <person name="Johnson J."/>
            <person name="Kravitz S."/>
            <person name="Beeson K."/>
            <person name="Sutton G."/>
            <person name="Rogers Y.-H."/>
            <person name="Friedman R."/>
            <person name="Frazier M."/>
            <person name="Venter J.C."/>
        </authorList>
    </citation>
    <scope>NUCLEOTIDE SEQUENCE [LARGE SCALE GENOMIC DNA]</scope>
    <source>
        <strain evidence="1 2">E-37</strain>
    </source>
</reference>
<dbReference type="eggNOG" id="COG1562">
    <property type="taxonomic scope" value="Bacteria"/>
</dbReference>
<dbReference type="SUPFAM" id="SSF48576">
    <property type="entry name" value="Terpenoid synthases"/>
    <property type="match status" value="1"/>
</dbReference>
<evidence type="ECO:0000313" key="2">
    <source>
        <dbReference type="Proteomes" id="UP000005713"/>
    </source>
</evidence>
<evidence type="ECO:0008006" key="3">
    <source>
        <dbReference type="Google" id="ProtNLM"/>
    </source>
</evidence>
<proteinExistence type="predicted"/>
<dbReference type="Pfam" id="PF00494">
    <property type="entry name" value="SQS_PSY"/>
    <property type="match status" value="1"/>
</dbReference>
<protein>
    <recommendedName>
        <fullName evidence="3">Phytoene/squalene synthetase</fullName>
    </recommendedName>
</protein>
<dbReference type="OrthoDB" id="9814909at2"/>
<keyword evidence="2" id="KW-1185">Reference proteome</keyword>
<dbReference type="InterPro" id="IPR002060">
    <property type="entry name" value="Squ/phyt_synthse"/>
</dbReference>
<dbReference type="AlphaFoldDB" id="A3JYN6"/>
<evidence type="ECO:0000313" key="1">
    <source>
        <dbReference type="EMBL" id="EBA09589.1"/>
    </source>
</evidence>
<sequence length="259" mass="27439">MIAPGSDLHACAEIVERGDPERFAGAMAAPVAARRVLFPLYAFNVEVARAPWVTAEPMIAEMRLQWWRDALDEIGGGGAVRRHEVVSPLAEVLDAEGAAVLDALVEARRADIEKAPFDEPHALWSYLEATGGGLMFVAARCLGDRDGRAARALGKASGLAAYLRAVPVLEARGKLPLADGRPEAVRALAAHGLDLVAEARAAQGAVPRAARAALMAGVLAEPMLRRAVADPGRVKDGTLLPSEAKVRWTRLRAGLTGRI</sequence>
<dbReference type="EMBL" id="AAYA01000002">
    <property type="protein sequence ID" value="EBA09589.1"/>
    <property type="molecule type" value="Genomic_DNA"/>
</dbReference>
<dbReference type="Proteomes" id="UP000005713">
    <property type="component" value="Unassembled WGS sequence"/>
</dbReference>
<gene>
    <name evidence="1" type="ORF">SSE37_07273</name>
</gene>
<name>A3JYN6_SAGS3</name>
<accession>A3JYN6</accession>
<dbReference type="RefSeq" id="WP_005855652.1">
    <property type="nucleotide sequence ID" value="NZ_AAYA01000002.1"/>
</dbReference>
<dbReference type="Gene3D" id="1.10.600.10">
    <property type="entry name" value="Farnesyl Diphosphate Synthase"/>
    <property type="match status" value="1"/>
</dbReference>
<organism evidence="1 2">
    <name type="scientific">Sagittula stellata (strain ATCC 700073 / DSM 11524 / E-37)</name>
    <dbReference type="NCBI Taxonomy" id="388399"/>
    <lineage>
        <taxon>Bacteria</taxon>
        <taxon>Pseudomonadati</taxon>
        <taxon>Pseudomonadota</taxon>
        <taxon>Alphaproteobacteria</taxon>
        <taxon>Rhodobacterales</taxon>
        <taxon>Roseobacteraceae</taxon>
        <taxon>Sagittula</taxon>
    </lineage>
</organism>
<dbReference type="InterPro" id="IPR008949">
    <property type="entry name" value="Isoprenoid_synthase_dom_sf"/>
</dbReference>
<comment type="caution">
    <text evidence="1">The sequence shown here is derived from an EMBL/GenBank/DDBJ whole genome shotgun (WGS) entry which is preliminary data.</text>
</comment>